<dbReference type="InterPro" id="IPR039538">
    <property type="entry name" value="BetI_C"/>
</dbReference>
<dbReference type="Pfam" id="PF00440">
    <property type="entry name" value="TetR_N"/>
    <property type="match status" value="1"/>
</dbReference>
<evidence type="ECO:0000256" key="3">
    <source>
        <dbReference type="ARBA" id="ARBA00023125"/>
    </source>
</evidence>
<dbReference type="InterPro" id="IPR009057">
    <property type="entry name" value="Homeodomain-like_sf"/>
</dbReference>
<reference evidence="7 8" key="1">
    <citation type="submission" date="2020-04" db="EMBL/GenBank/DDBJ databases">
        <title>Paenibacillus algicola sp. nov., a novel marine bacterium producing alginate lyase.</title>
        <authorList>
            <person name="Huang H."/>
        </authorList>
    </citation>
    <scope>NUCLEOTIDE SEQUENCE [LARGE SCALE GENOMIC DNA]</scope>
    <source>
        <strain evidence="7 8">L7-75</strain>
    </source>
</reference>
<dbReference type="RefSeq" id="WP_169506552.1">
    <property type="nucleotide sequence ID" value="NZ_JABBPN010000022.1"/>
</dbReference>
<comment type="caution">
    <text evidence="7">The sequence shown here is derived from an EMBL/GenBank/DDBJ whole genome shotgun (WGS) entry which is preliminary data.</text>
</comment>
<dbReference type="SUPFAM" id="SSF46689">
    <property type="entry name" value="Homeodomain-like"/>
    <property type="match status" value="1"/>
</dbReference>
<dbReference type="InterPro" id="IPR036271">
    <property type="entry name" value="Tet_transcr_reg_TetR-rel_C_sf"/>
</dbReference>
<evidence type="ECO:0000256" key="4">
    <source>
        <dbReference type="ARBA" id="ARBA00023163"/>
    </source>
</evidence>
<evidence type="ECO:0000256" key="5">
    <source>
        <dbReference type="PROSITE-ProRule" id="PRU00335"/>
    </source>
</evidence>
<protein>
    <submittedName>
        <fullName evidence="7">TetR family transcriptional regulator</fullName>
    </submittedName>
</protein>
<keyword evidence="8" id="KW-1185">Reference proteome</keyword>
<dbReference type="GO" id="GO:0003700">
    <property type="term" value="F:DNA-binding transcription factor activity"/>
    <property type="evidence" value="ECO:0007669"/>
    <property type="project" value="TreeGrafter"/>
</dbReference>
<dbReference type="PANTHER" id="PTHR30055:SF226">
    <property type="entry name" value="HTH-TYPE TRANSCRIPTIONAL REGULATOR PKSA"/>
    <property type="match status" value="1"/>
</dbReference>
<evidence type="ECO:0000256" key="1">
    <source>
        <dbReference type="ARBA" id="ARBA00022491"/>
    </source>
</evidence>
<dbReference type="PROSITE" id="PS50977">
    <property type="entry name" value="HTH_TETR_2"/>
    <property type="match status" value="1"/>
</dbReference>
<organism evidence="7 8">
    <name type="scientific">Paenibacillus lemnae</name>
    <dbReference type="NCBI Taxonomy" id="1330551"/>
    <lineage>
        <taxon>Bacteria</taxon>
        <taxon>Bacillati</taxon>
        <taxon>Bacillota</taxon>
        <taxon>Bacilli</taxon>
        <taxon>Bacillales</taxon>
        <taxon>Paenibacillaceae</taxon>
        <taxon>Paenibacillus</taxon>
    </lineage>
</organism>
<feature type="DNA-binding region" description="H-T-H motif" evidence="5">
    <location>
        <begin position="31"/>
        <end position="50"/>
    </location>
</feature>
<proteinExistence type="predicted"/>
<dbReference type="InterPro" id="IPR023772">
    <property type="entry name" value="DNA-bd_HTH_TetR-type_CS"/>
</dbReference>
<evidence type="ECO:0000313" key="8">
    <source>
        <dbReference type="Proteomes" id="UP000565468"/>
    </source>
</evidence>
<dbReference type="InterPro" id="IPR001647">
    <property type="entry name" value="HTH_TetR"/>
</dbReference>
<evidence type="ECO:0000259" key="6">
    <source>
        <dbReference type="PROSITE" id="PS50977"/>
    </source>
</evidence>
<dbReference type="Gene3D" id="1.10.357.10">
    <property type="entry name" value="Tetracycline Repressor, domain 2"/>
    <property type="match status" value="1"/>
</dbReference>
<dbReference type="Pfam" id="PF13977">
    <property type="entry name" value="TetR_C_6"/>
    <property type="match status" value="1"/>
</dbReference>
<dbReference type="EMBL" id="JABBPN010000022">
    <property type="protein sequence ID" value="NMO97780.1"/>
    <property type="molecule type" value="Genomic_DNA"/>
</dbReference>
<keyword evidence="1" id="KW-0678">Repressor</keyword>
<dbReference type="PROSITE" id="PS01081">
    <property type="entry name" value="HTH_TETR_1"/>
    <property type="match status" value="1"/>
</dbReference>
<dbReference type="InterPro" id="IPR050109">
    <property type="entry name" value="HTH-type_TetR-like_transc_reg"/>
</dbReference>
<dbReference type="PANTHER" id="PTHR30055">
    <property type="entry name" value="HTH-TYPE TRANSCRIPTIONAL REGULATOR RUTR"/>
    <property type="match status" value="1"/>
</dbReference>
<dbReference type="Proteomes" id="UP000565468">
    <property type="component" value="Unassembled WGS sequence"/>
</dbReference>
<feature type="domain" description="HTH tetR-type" evidence="6">
    <location>
        <begin position="8"/>
        <end position="68"/>
    </location>
</feature>
<name>A0A848MCB5_PAELE</name>
<accession>A0A848MCB5</accession>
<dbReference type="GO" id="GO:0000976">
    <property type="term" value="F:transcription cis-regulatory region binding"/>
    <property type="evidence" value="ECO:0007669"/>
    <property type="project" value="TreeGrafter"/>
</dbReference>
<dbReference type="SUPFAM" id="SSF48498">
    <property type="entry name" value="Tetracyclin repressor-like, C-terminal domain"/>
    <property type="match status" value="1"/>
</dbReference>
<keyword evidence="3 5" id="KW-0238">DNA-binding</keyword>
<keyword evidence="2" id="KW-0805">Transcription regulation</keyword>
<dbReference type="AlphaFoldDB" id="A0A848MCB5"/>
<evidence type="ECO:0000256" key="2">
    <source>
        <dbReference type="ARBA" id="ARBA00023015"/>
    </source>
</evidence>
<keyword evidence="4" id="KW-0804">Transcription</keyword>
<gene>
    <name evidence="7" type="ORF">HII30_18620</name>
</gene>
<evidence type="ECO:0000313" key="7">
    <source>
        <dbReference type="EMBL" id="NMO97780.1"/>
    </source>
</evidence>
<sequence length="205" mass="23296">MPKIVNHDHQKQKVAEAAWRVILKQGMEQASVRNIADEAGLSVGSLRHYFATQSDLYAYSMNMVSERVAQRIQNIKFSGDVLHDGPLLVHEILPLDQETRLEMEVWFAFVVKSLSDLSLESLRKEVDRHMRVIFTSIVQGLIDQSLAKPDLNADFEAERFYALVDGLAMHAILRPELLPPDKIKALIRHHLYSLCISEVRGPDPS</sequence>